<dbReference type="PROSITE" id="PS50213">
    <property type="entry name" value="FAS1"/>
    <property type="match status" value="1"/>
</dbReference>
<evidence type="ECO:0000259" key="3">
    <source>
        <dbReference type="PROSITE" id="PS50213"/>
    </source>
</evidence>
<feature type="region of interest" description="Disordered" evidence="1">
    <location>
        <begin position="145"/>
        <end position="190"/>
    </location>
</feature>
<evidence type="ECO:0000313" key="5">
    <source>
        <dbReference type="Proteomes" id="UP000249723"/>
    </source>
</evidence>
<feature type="chain" id="PRO_5030060102" evidence="2">
    <location>
        <begin position="19"/>
        <end position="757"/>
    </location>
</feature>
<feature type="compositionally biased region" description="Low complexity" evidence="1">
    <location>
        <begin position="41"/>
        <end position="53"/>
    </location>
</feature>
<evidence type="ECO:0000256" key="1">
    <source>
        <dbReference type="SAM" id="MobiDB-lite"/>
    </source>
</evidence>
<dbReference type="InterPro" id="IPR036378">
    <property type="entry name" value="FAS1_dom_sf"/>
</dbReference>
<dbReference type="GO" id="GO:0016236">
    <property type="term" value="P:macroautophagy"/>
    <property type="evidence" value="ECO:0007669"/>
    <property type="project" value="TreeGrafter"/>
</dbReference>
<dbReference type="SUPFAM" id="SSF82153">
    <property type="entry name" value="FAS1 domain"/>
    <property type="match status" value="2"/>
</dbReference>
<gene>
    <name evidence="4" type="ORF">BZ3500_MVSOF-1268-A1-R1_CHR3-1G05569</name>
</gene>
<evidence type="ECO:0000313" key="4">
    <source>
        <dbReference type="EMBL" id="SCZ98712.1"/>
    </source>
</evidence>
<name>A0A2X0KX63_9BASI</name>
<feature type="region of interest" description="Disordered" evidence="1">
    <location>
        <begin position="222"/>
        <end position="269"/>
    </location>
</feature>
<feature type="region of interest" description="Disordered" evidence="1">
    <location>
        <begin position="32"/>
        <end position="57"/>
    </location>
</feature>
<dbReference type="GO" id="GO:0000329">
    <property type="term" value="C:fungal-type vacuole membrane"/>
    <property type="evidence" value="ECO:0007669"/>
    <property type="project" value="TreeGrafter"/>
</dbReference>
<feature type="domain" description="FAS1" evidence="3">
    <location>
        <begin position="438"/>
        <end position="574"/>
    </location>
</feature>
<accession>A0A2X0KX63</accession>
<dbReference type="Gene3D" id="2.30.180.10">
    <property type="entry name" value="FAS1 domain"/>
    <property type="match status" value="2"/>
</dbReference>
<feature type="signal peptide" evidence="2">
    <location>
        <begin position="1"/>
        <end position="18"/>
    </location>
</feature>
<feature type="region of interest" description="Disordered" evidence="1">
    <location>
        <begin position="572"/>
        <end position="617"/>
    </location>
</feature>
<dbReference type="Pfam" id="PF02469">
    <property type="entry name" value="Fasciclin"/>
    <property type="match status" value="2"/>
</dbReference>
<dbReference type="EMBL" id="FMWP01000096">
    <property type="protein sequence ID" value="SCZ98712.1"/>
    <property type="molecule type" value="Genomic_DNA"/>
</dbReference>
<reference evidence="5" key="1">
    <citation type="submission" date="2016-10" db="EMBL/GenBank/DDBJ databases">
        <authorList>
            <person name="Jeantristanb JTB J.-T."/>
            <person name="Ricardo R."/>
        </authorList>
    </citation>
    <scope>NUCLEOTIDE SEQUENCE [LARGE SCALE GENOMIC DNA]</scope>
</reference>
<keyword evidence="5" id="KW-1185">Reference proteome</keyword>
<dbReference type="InterPro" id="IPR000782">
    <property type="entry name" value="FAS1_domain"/>
</dbReference>
<feature type="region of interest" description="Disordered" evidence="1">
    <location>
        <begin position="84"/>
        <end position="119"/>
    </location>
</feature>
<dbReference type="STRING" id="289078.A0A2X0KX63"/>
<feature type="compositionally biased region" description="Pro residues" evidence="1">
    <location>
        <begin position="588"/>
        <end position="600"/>
    </location>
</feature>
<protein>
    <submittedName>
        <fullName evidence="4">BZ3500_MvSof-1268-A1-R1_Chr3-1g05569 protein</fullName>
    </submittedName>
</protein>
<dbReference type="OrthoDB" id="7700931at2759"/>
<keyword evidence="2" id="KW-0732">Signal</keyword>
<feature type="compositionally biased region" description="Low complexity" evidence="1">
    <location>
        <begin position="95"/>
        <end position="114"/>
    </location>
</feature>
<proteinExistence type="predicted"/>
<feature type="compositionally biased region" description="Basic and acidic residues" evidence="1">
    <location>
        <begin position="601"/>
        <end position="610"/>
    </location>
</feature>
<dbReference type="GO" id="GO:0005615">
    <property type="term" value="C:extracellular space"/>
    <property type="evidence" value="ECO:0007669"/>
    <property type="project" value="TreeGrafter"/>
</dbReference>
<dbReference type="Proteomes" id="UP000249723">
    <property type="component" value="Unassembled WGS sequence"/>
</dbReference>
<dbReference type="PANTHER" id="PTHR10900:SF122">
    <property type="entry name" value="FAS1 DOMAIN-CONTAINING PROTEIN"/>
    <property type="match status" value="1"/>
</dbReference>
<dbReference type="AlphaFoldDB" id="A0A2X0KX63"/>
<sequence>MKSLFITTALLASRVALTIPASFLIQTPGNSALLNSPGPPSDQQQPPQQGGASKVRVSFEHSVESIIDQLKDSIDVAKDELADIAHPHPHPHPHSYPQHSPQDAADSESAASPPWRKLPPHHPPAYLDFSNYTIIEILNATLHHHHDDHDGHDDPEGRHGSDSDSQRRGAESDDGSESGGAPHAHSRHDDPAFLPLQRLAWLVNRSSEALASLDKKGITLLAPDDRALTPPHRRGGAEHPPRRRGPRRQNDKAQAQSEAAESADRPEDDDELMAQPLVHPIYHVQRSLRQLDLATEWNHRVGESGNGDNSDEDDEKRRKRFEHIVAYILKYHTLPSELSGRELASSSTVETDLNTSRVKVEPSFALFPHPYRTIKFNGYASKKLTVKAKNGLIHLIGAPLLPPLSPLNGLFLFPQAFSTLTSDLQKVDLAESLLPHYHHSAADADVEEQESSSPSSLLMDQLVDEIVKENNLTSFTVFAPTNWAFTQLGPKIVALLHSPFPISKRVLKYILSYHVVPDVVFYSDFVRGARPSAGLDRFIVSESHDVDVPLEWVMDEPRHWIAPRSDVNALPDLPKFPFPKMPEHRGPPGAPGRGPLPPPRRGGEHDDPHHPPPHHKASVTRYELPTLLTGENKNATLKVLSVAFRRFGRGPVRRAVIVLPNHSSEHGHGQDGVDEFTVYTSDTDSKPNHIDCPHRRGPPPAHPVKVFRTDVPARNGAVQVVNKLLRPPMPHHDSPSFGKPATQHRRFLGSGMAALFD</sequence>
<organism evidence="4 5">
    <name type="scientific">Microbotryum saponariae</name>
    <dbReference type="NCBI Taxonomy" id="289078"/>
    <lineage>
        <taxon>Eukaryota</taxon>
        <taxon>Fungi</taxon>
        <taxon>Dikarya</taxon>
        <taxon>Basidiomycota</taxon>
        <taxon>Pucciniomycotina</taxon>
        <taxon>Microbotryomycetes</taxon>
        <taxon>Microbotryales</taxon>
        <taxon>Microbotryaceae</taxon>
        <taxon>Microbotryum</taxon>
    </lineage>
</organism>
<evidence type="ECO:0000256" key="2">
    <source>
        <dbReference type="SAM" id="SignalP"/>
    </source>
</evidence>
<dbReference type="InterPro" id="IPR050904">
    <property type="entry name" value="Adhesion/Biosynth-related"/>
</dbReference>
<dbReference type="PANTHER" id="PTHR10900">
    <property type="entry name" value="PERIOSTIN-RELATED"/>
    <property type="match status" value="1"/>
</dbReference>
<feature type="compositionally biased region" description="Basic and acidic residues" evidence="1">
    <location>
        <begin position="145"/>
        <end position="171"/>
    </location>
</feature>